<name>A0A285HTA5_9ACTN</name>
<dbReference type="AlphaFoldDB" id="A0A285HTA5"/>
<keyword evidence="2" id="KW-0812">Transmembrane</keyword>
<proteinExistence type="predicted"/>
<accession>A0A285HTA5</accession>
<dbReference type="RefSeq" id="WP_097320622.1">
    <property type="nucleotide sequence ID" value="NZ_OBDY01000005.1"/>
</dbReference>
<organism evidence="3 4">
    <name type="scientific">Paractinoplanes atraurantiacus</name>
    <dbReference type="NCBI Taxonomy" id="1036182"/>
    <lineage>
        <taxon>Bacteria</taxon>
        <taxon>Bacillati</taxon>
        <taxon>Actinomycetota</taxon>
        <taxon>Actinomycetes</taxon>
        <taxon>Micromonosporales</taxon>
        <taxon>Micromonosporaceae</taxon>
        <taxon>Paractinoplanes</taxon>
    </lineage>
</organism>
<feature type="region of interest" description="Disordered" evidence="1">
    <location>
        <begin position="1"/>
        <end position="35"/>
    </location>
</feature>
<evidence type="ECO:0000256" key="2">
    <source>
        <dbReference type="SAM" id="Phobius"/>
    </source>
</evidence>
<dbReference type="Proteomes" id="UP000219612">
    <property type="component" value="Unassembled WGS sequence"/>
</dbReference>
<protein>
    <submittedName>
        <fullName evidence="3">Uncharacterized protein</fullName>
    </submittedName>
</protein>
<keyword evidence="2" id="KW-0472">Membrane</keyword>
<dbReference type="EMBL" id="OBDY01000005">
    <property type="protein sequence ID" value="SNY38932.1"/>
    <property type="molecule type" value="Genomic_DNA"/>
</dbReference>
<sequence>MLLQGTKATERPQRTTGVIVTPVEPEKTTAPEPEKVEAHVYPPLTWPKPTVGQVLAEGLGGMSKAVLIMVIVGAVLIGVAMGAAIVLSGVVHGLGFDPSGGY</sequence>
<reference evidence="3 4" key="1">
    <citation type="submission" date="2017-09" db="EMBL/GenBank/DDBJ databases">
        <authorList>
            <person name="Ehlers B."/>
            <person name="Leendertz F.H."/>
        </authorList>
    </citation>
    <scope>NUCLEOTIDE SEQUENCE [LARGE SCALE GENOMIC DNA]</scope>
    <source>
        <strain evidence="3 4">CGMCC 4.6857</strain>
    </source>
</reference>
<evidence type="ECO:0000256" key="1">
    <source>
        <dbReference type="SAM" id="MobiDB-lite"/>
    </source>
</evidence>
<evidence type="ECO:0000313" key="3">
    <source>
        <dbReference type="EMBL" id="SNY38932.1"/>
    </source>
</evidence>
<feature type="compositionally biased region" description="Basic and acidic residues" evidence="1">
    <location>
        <begin position="24"/>
        <end position="35"/>
    </location>
</feature>
<keyword evidence="4" id="KW-1185">Reference proteome</keyword>
<gene>
    <name evidence="3" type="ORF">SAMN05421748_105285</name>
</gene>
<dbReference type="OrthoDB" id="9894749at2"/>
<feature type="transmembrane region" description="Helical" evidence="2">
    <location>
        <begin position="65"/>
        <end position="91"/>
    </location>
</feature>
<keyword evidence="2" id="KW-1133">Transmembrane helix</keyword>
<evidence type="ECO:0000313" key="4">
    <source>
        <dbReference type="Proteomes" id="UP000219612"/>
    </source>
</evidence>